<dbReference type="Proteomes" id="UP000265725">
    <property type="component" value="Chromosome"/>
</dbReference>
<evidence type="ECO:0000313" key="2">
    <source>
        <dbReference type="EMBL" id="AYC30001.1"/>
    </source>
</evidence>
<evidence type="ECO:0000313" key="3">
    <source>
        <dbReference type="Proteomes" id="UP000265725"/>
    </source>
</evidence>
<gene>
    <name evidence="2" type="ORF">D3873_09000</name>
</gene>
<feature type="transmembrane region" description="Helical" evidence="1">
    <location>
        <begin position="87"/>
        <end position="106"/>
    </location>
</feature>
<protein>
    <submittedName>
        <fullName evidence="2">Uncharacterized protein</fullName>
    </submittedName>
</protein>
<name>A0A385YU39_9BACL</name>
<dbReference type="AlphaFoldDB" id="A0A385YU39"/>
<keyword evidence="3" id="KW-1185">Reference proteome</keyword>
<keyword evidence="1" id="KW-0472">Membrane</keyword>
<evidence type="ECO:0000256" key="1">
    <source>
        <dbReference type="SAM" id="Phobius"/>
    </source>
</evidence>
<sequence>MFVEKSYFFQFHWKTHVFIVNMLLILYSIVYLHDFIAPLTIFLFGYFYFVYEPYRKQNVIEEERRYNFIESNPEVYESFQDITTFQWILGITIKFIYLTIFCYGIYQLNLHGYEFSANVLGLIAVILFVISIKTIFI</sequence>
<dbReference type="EMBL" id="CP032418">
    <property type="protein sequence ID" value="AYC30001.1"/>
    <property type="molecule type" value="Genomic_DNA"/>
</dbReference>
<keyword evidence="1" id="KW-1133">Transmembrane helix</keyword>
<feature type="transmembrane region" description="Helical" evidence="1">
    <location>
        <begin position="118"/>
        <end position="136"/>
    </location>
</feature>
<dbReference type="KEGG" id="paek:D3873_09000"/>
<feature type="transmembrane region" description="Helical" evidence="1">
    <location>
        <begin position="35"/>
        <end position="51"/>
    </location>
</feature>
<proteinExistence type="predicted"/>
<keyword evidence="1" id="KW-0812">Transmembrane</keyword>
<accession>A0A385YU39</accession>
<organism evidence="2 3">
    <name type="scientific">Paenisporosarcina cavernae</name>
    <dbReference type="NCBI Taxonomy" id="2320858"/>
    <lineage>
        <taxon>Bacteria</taxon>
        <taxon>Bacillati</taxon>
        <taxon>Bacillota</taxon>
        <taxon>Bacilli</taxon>
        <taxon>Bacillales</taxon>
        <taxon>Caryophanaceae</taxon>
        <taxon>Paenisporosarcina</taxon>
    </lineage>
</organism>
<reference evidence="3" key="1">
    <citation type="submission" date="2018-09" db="EMBL/GenBank/DDBJ databases">
        <authorList>
            <person name="Zhu H."/>
        </authorList>
    </citation>
    <scope>NUCLEOTIDE SEQUENCE [LARGE SCALE GENOMIC DNA]</scope>
    <source>
        <strain evidence="3">K2R23-3</strain>
    </source>
</reference>